<dbReference type="PANTHER" id="PTHR10543">
    <property type="entry name" value="BETA-CAROTENE DIOXYGENASE"/>
    <property type="match status" value="1"/>
</dbReference>
<proteinExistence type="inferred from homology"/>
<evidence type="ECO:0000256" key="3">
    <source>
        <dbReference type="ARBA" id="ARBA00022723"/>
    </source>
</evidence>
<dbReference type="GO" id="GO:0010436">
    <property type="term" value="F:carotenoid dioxygenase activity"/>
    <property type="evidence" value="ECO:0007669"/>
    <property type="project" value="TreeGrafter"/>
</dbReference>
<evidence type="ECO:0000256" key="4">
    <source>
        <dbReference type="ARBA" id="ARBA00023002"/>
    </source>
</evidence>
<comment type="similarity">
    <text evidence="2">Belongs to the carotenoid oxygenase family.</text>
</comment>
<evidence type="ECO:0000256" key="1">
    <source>
        <dbReference type="ARBA" id="ARBA00001954"/>
    </source>
</evidence>
<dbReference type="EMBL" id="QPHM01000001">
    <property type="protein sequence ID" value="RCU48611.1"/>
    <property type="molecule type" value="Genomic_DNA"/>
</dbReference>
<evidence type="ECO:0000313" key="7">
    <source>
        <dbReference type="Proteomes" id="UP000252189"/>
    </source>
</evidence>
<evidence type="ECO:0000313" key="6">
    <source>
        <dbReference type="EMBL" id="RCU48611.1"/>
    </source>
</evidence>
<keyword evidence="4" id="KW-0560">Oxidoreductase</keyword>
<dbReference type="PANTHER" id="PTHR10543:SF24">
    <property type="entry name" value="CAROTENOID ISOMEROOXYGENASE"/>
    <property type="match status" value="1"/>
</dbReference>
<comment type="cofactor">
    <cofactor evidence="1">
        <name>Fe(2+)</name>
        <dbReference type="ChEBI" id="CHEBI:29033"/>
    </cofactor>
</comment>
<keyword evidence="3" id="KW-0479">Metal-binding</keyword>
<dbReference type="Proteomes" id="UP000252189">
    <property type="component" value="Unassembled WGS sequence"/>
</dbReference>
<dbReference type="GO" id="GO:0016121">
    <property type="term" value="P:carotene catabolic process"/>
    <property type="evidence" value="ECO:0007669"/>
    <property type="project" value="TreeGrafter"/>
</dbReference>
<gene>
    <name evidence="6" type="ORF">DU504_04695</name>
</gene>
<dbReference type="InterPro" id="IPR004294">
    <property type="entry name" value="Carotenoid_Oase"/>
</dbReference>
<accession>A0A368NGV0</accession>
<protein>
    <submittedName>
        <fullName evidence="6">Beta-carotene 15,15'-monooxygenase</fullName>
    </submittedName>
</protein>
<reference evidence="6 7" key="1">
    <citation type="submission" date="2018-07" db="EMBL/GenBank/DDBJ databases">
        <title>Genome sequences of Haloplanus salinus JCM 18368T.</title>
        <authorList>
            <person name="Kim Y.B."/>
            <person name="Roh S.W."/>
        </authorList>
    </citation>
    <scope>NUCLEOTIDE SEQUENCE [LARGE SCALE GENOMIC DNA]</scope>
    <source>
        <strain evidence="6 7">JCM 18368</strain>
    </source>
</reference>
<sequence length="483" mass="53666">MHTRRRPTVGVSTQDAYDLGFRSVDREFTDRRLPVEGTVPGWLSGRLIRNGPGRFDVGGERATHWFDGLAMLRRYAFADGEVRYTNRFLRTGAYDAANRGERTAEFASGPGPVRRALRWVRALGPPESTDNTNVNVVRFGDHYVAQTEAPRRVAFDPDTLATRGEFRFTDDLTLHLSTAHATVDPRTGETVGFGLQFGRRPQYHVYAVDPETAARRRLGSLRAAGPGYIHDCAVTRDYVVLVETPLRIDLWRMLVPWGDGLLDTLHYDDDRGTRLLVVDRRTGDLLADPVVSPFFTFHHANAYQADGEVVMDLVAFEDASIVDALAFEALAADAFAAAPDGRLERFRFDPTATDPDVTRARRYDGGCELPTVPRSVRTRPYRYAYAQATDRRGANGLVKVDLDRGTATEWWARGVYVEEPRMVQRPGADAEDAGVVLAPALDTGAERSALLVFDAETLSLLARAPLPHAVPFGFHGRFFPTDG</sequence>
<dbReference type="GO" id="GO:0004497">
    <property type="term" value="F:monooxygenase activity"/>
    <property type="evidence" value="ECO:0007669"/>
    <property type="project" value="UniProtKB-KW"/>
</dbReference>
<comment type="caution">
    <text evidence="6">The sequence shown here is derived from an EMBL/GenBank/DDBJ whole genome shotgun (WGS) entry which is preliminary data.</text>
</comment>
<keyword evidence="5" id="KW-0408">Iron</keyword>
<keyword evidence="7" id="KW-1185">Reference proteome</keyword>
<keyword evidence="6" id="KW-0503">Monooxygenase</keyword>
<dbReference type="Pfam" id="PF03055">
    <property type="entry name" value="RPE65"/>
    <property type="match status" value="1"/>
</dbReference>
<evidence type="ECO:0000256" key="2">
    <source>
        <dbReference type="ARBA" id="ARBA00006787"/>
    </source>
</evidence>
<dbReference type="GO" id="GO:0046872">
    <property type="term" value="F:metal ion binding"/>
    <property type="evidence" value="ECO:0007669"/>
    <property type="project" value="UniProtKB-KW"/>
</dbReference>
<dbReference type="AlphaFoldDB" id="A0A368NGV0"/>
<name>A0A368NGV0_9EURY</name>
<evidence type="ECO:0000256" key="5">
    <source>
        <dbReference type="ARBA" id="ARBA00023004"/>
    </source>
</evidence>
<organism evidence="6 7">
    <name type="scientific">Haloplanus salinus</name>
    <dbReference type="NCBI Taxonomy" id="1126245"/>
    <lineage>
        <taxon>Archaea</taxon>
        <taxon>Methanobacteriati</taxon>
        <taxon>Methanobacteriota</taxon>
        <taxon>Stenosarchaea group</taxon>
        <taxon>Halobacteria</taxon>
        <taxon>Halobacteriales</taxon>
        <taxon>Haloferacaceae</taxon>
        <taxon>Haloplanus</taxon>
    </lineage>
</organism>